<reference evidence="3" key="1">
    <citation type="submission" date="2023-08" db="EMBL/GenBank/DDBJ databases">
        <title>Reference Genome Resource for the Citrus Pathogen Phytophthora citrophthora.</title>
        <authorList>
            <person name="Moller H."/>
            <person name="Coetzee B."/>
            <person name="Rose L.J."/>
            <person name="Van Niekerk J.M."/>
        </authorList>
    </citation>
    <scope>NUCLEOTIDE SEQUENCE</scope>
    <source>
        <strain evidence="3">STE-U-9442</strain>
    </source>
</reference>
<organism evidence="3 4">
    <name type="scientific">Phytophthora citrophthora</name>
    <dbReference type="NCBI Taxonomy" id="4793"/>
    <lineage>
        <taxon>Eukaryota</taxon>
        <taxon>Sar</taxon>
        <taxon>Stramenopiles</taxon>
        <taxon>Oomycota</taxon>
        <taxon>Peronosporomycetes</taxon>
        <taxon>Peronosporales</taxon>
        <taxon>Peronosporaceae</taxon>
        <taxon>Phytophthora</taxon>
    </lineage>
</organism>
<dbReference type="PANTHER" id="PTHR46515">
    <property type="entry name" value="TATA ELEMENT MODULATORY FACTOR TMF1"/>
    <property type="match status" value="1"/>
</dbReference>
<sequence length="255" mass="29102">MGGLEGVQSLLPDFINPAYLTAIASTLSNLTIHQRFRESRCQADSAVLRIFLFFDNPDVEHFLSLSGASVGTLQYLESRRTSFVIPHQDEFRKFHLQPICVQERALPMESNTAFLSAFRSRSSRQRKRAKHGEGPSVLPFVDSFVLADIFAFAAESVKRPDSDLHIHAFGRSVTFACSHRALLESGETQREQTQLELAKLQKHQVVLLELFGEKEEQVEELQAEVSELKAFYRKQLDTLASHNEQQEKMREEQQH</sequence>
<evidence type="ECO:0000259" key="2">
    <source>
        <dbReference type="Pfam" id="PF12325"/>
    </source>
</evidence>
<feature type="domain" description="TATA element modulatory factor 1 TATA binding" evidence="2">
    <location>
        <begin position="183"/>
        <end position="239"/>
    </location>
</feature>
<dbReference type="EMBL" id="JASMQC010000041">
    <property type="protein sequence ID" value="KAK1930108.1"/>
    <property type="molecule type" value="Genomic_DNA"/>
</dbReference>
<proteinExistence type="predicted"/>
<comment type="caution">
    <text evidence="3">The sequence shown here is derived from an EMBL/GenBank/DDBJ whole genome shotgun (WGS) entry which is preliminary data.</text>
</comment>
<protein>
    <recommendedName>
        <fullName evidence="2">TATA element modulatory factor 1 TATA binding domain-containing protein</fullName>
    </recommendedName>
</protein>
<dbReference type="AlphaFoldDB" id="A0AAD9G1E3"/>
<dbReference type="PANTHER" id="PTHR46515:SF1">
    <property type="entry name" value="TATA ELEMENT MODULATORY FACTOR"/>
    <property type="match status" value="1"/>
</dbReference>
<evidence type="ECO:0000313" key="4">
    <source>
        <dbReference type="Proteomes" id="UP001259832"/>
    </source>
</evidence>
<keyword evidence="1" id="KW-0175">Coiled coil</keyword>
<feature type="coiled-coil region" evidence="1">
    <location>
        <begin position="183"/>
        <end position="252"/>
    </location>
</feature>
<dbReference type="InterPro" id="IPR052602">
    <property type="entry name" value="Growth_transcription_reg"/>
</dbReference>
<dbReference type="GO" id="GO:0005794">
    <property type="term" value="C:Golgi apparatus"/>
    <property type="evidence" value="ECO:0007669"/>
    <property type="project" value="TreeGrafter"/>
</dbReference>
<dbReference type="Pfam" id="PF12325">
    <property type="entry name" value="TMF_TATA_bd"/>
    <property type="match status" value="1"/>
</dbReference>
<dbReference type="GO" id="GO:0005783">
    <property type="term" value="C:endoplasmic reticulum"/>
    <property type="evidence" value="ECO:0007669"/>
    <property type="project" value="TreeGrafter"/>
</dbReference>
<dbReference type="InterPro" id="IPR022091">
    <property type="entry name" value="TMF_TATA-bd"/>
</dbReference>
<dbReference type="Proteomes" id="UP001259832">
    <property type="component" value="Unassembled WGS sequence"/>
</dbReference>
<evidence type="ECO:0000256" key="1">
    <source>
        <dbReference type="SAM" id="Coils"/>
    </source>
</evidence>
<evidence type="ECO:0000313" key="3">
    <source>
        <dbReference type="EMBL" id="KAK1930108.1"/>
    </source>
</evidence>
<accession>A0AAD9G1E3</accession>
<keyword evidence="4" id="KW-1185">Reference proteome</keyword>
<gene>
    <name evidence="3" type="ORF">P3T76_014342</name>
</gene>
<name>A0AAD9G1E3_9STRA</name>